<dbReference type="STRING" id="4072.A0A1U8H010"/>
<dbReference type="OrthoDB" id="1707227at2759"/>
<reference evidence="2 3" key="2">
    <citation type="journal article" date="2017" name="Genome Biol.">
        <title>New reference genome sequences of hot pepper reveal the massive evolution of plant disease-resistance genes by retroduplication.</title>
        <authorList>
            <person name="Kim S."/>
            <person name="Park J."/>
            <person name="Yeom S.I."/>
            <person name="Kim Y.M."/>
            <person name="Seo E."/>
            <person name="Kim K.T."/>
            <person name="Kim M.S."/>
            <person name="Lee J.M."/>
            <person name="Cheong K."/>
            <person name="Shin H.S."/>
            <person name="Kim S.B."/>
            <person name="Han K."/>
            <person name="Lee J."/>
            <person name="Park M."/>
            <person name="Lee H.A."/>
            <person name="Lee H.Y."/>
            <person name="Lee Y."/>
            <person name="Oh S."/>
            <person name="Lee J.H."/>
            <person name="Choi E."/>
            <person name="Choi E."/>
            <person name="Lee S.E."/>
            <person name="Jeon J."/>
            <person name="Kim H."/>
            <person name="Choi G."/>
            <person name="Song H."/>
            <person name="Lee J."/>
            <person name="Lee S.C."/>
            <person name="Kwon J.K."/>
            <person name="Lee H.Y."/>
            <person name="Koo N."/>
            <person name="Hong Y."/>
            <person name="Kim R.W."/>
            <person name="Kang W.H."/>
            <person name="Huh J.H."/>
            <person name="Kang B.C."/>
            <person name="Yang T.J."/>
            <person name="Lee Y.H."/>
            <person name="Bennetzen J.L."/>
            <person name="Choi D."/>
        </authorList>
    </citation>
    <scope>NUCLEOTIDE SEQUENCE [LARGE SCALE GENOMIC DNA]</scope>
    <source>
        <strain evidence="3">cv. CM334</strain>
    </source>
</reference>
<dbReference type="PANTHER" id="PTHR34054">
    <property type="entry name" value="EXPRESSED PROTEIN"/>
    <property type="match status" value="1"/>
</dbReference>
<feature type="region of interest" description="Disordered" evidence="1">
    <location>
        <begin position="15"/>
        <end position="35"/>
    </location>
</feature>
<reference evidence="2 3" key="1">
    <citation type="journal article" date="2014" name="Nat. Genet.">
        <title>Genome sequence of the hot pepper provides insights into the evolution of pungency in Capsicum species.</title>
        <authorList>
            <person name="Kim S."/>
            <person name="Park M."/>
            <person name="Yeom S.I."/>
            <person name="Kim Y.M."/>
            <person name="Lee J.M."/>
            <person name="Lee H.A."/>
            <person name="Seo E."/>
            <person name="Choi J."/>
            <person name="Cheong K."/>
            <person name="Kim K.T."/>
            <person name="Jung K."/>
            <person name="Lee G.W."/>
            <person name="Oh S.K."/>
            <person name="Bae C."/>
            <person name="Kim S.B."/>
            <person name="Lee H.Y."/>
            <person name="Kim S.Y."/>
            <person name="Kim M.S."/>
            <person name="Kang B.C."/>
            <person name="Jo Y.D."/>
            <person name="Yang H.B."/>
            <person name="Jeong H.J."/>
            <person name="Kang W.H."/>
            <person name="Kwon J.K."/>
            <person name="Shin C."/>
            <person name="Lim J.Y."/>
            <person name="Park J.H."/>
            <person name="Huh J.H."/>
            <person name="Kim J.S."/>
            <person name="Kim B.D."/>
            <person name="Cohen O."/>
            <person name="Paran I."/>
            <person name="Suh M.C."/>
            <person name="Lee S.B."/>
            <person name="Kim Y.K."/>
            <person name="Shin Y."/>
            <person name="Noh S.J."/>
            <person name="Park J."/>
            <person name="Seo Y.S."/>
            <person name="Kwon S.Y."/>
            <person name="Kim H.A."/>
            <person name="Park J.M."/>
            <person name="Kim H.J."/>
            <person name="Choi S.B."/>
            <person name="Bosland P.W."/>
            <person name="Reeves G."/>
            <person name="Jo S.H."/>
            <person name="Lee B.W."/>
            <person name="Cho H.T."/>
            <person name="Choi H.S."/>
            <person name="Lee M.S."/>
            <person name="Yu Y."/>
            <person name="Do Choi Y."/>
            <person name="Park B.S."/>
            <person name="van Deynze A."/>
            <person name="Ashrafi H."/>
            <person name="Hill T."/>
            <person name="Kim W.T."/>
            <person name="Pai H.S."/>
            <person name="Ahn H.K."/>
            <person name="Yeam I."/>
            <person name="Giovannoni J.J."/>
            <person name="Rose J.K."/>
            <person name="Sorensen I."/>
            <person name="Lee S.J."/>
            <person name="Kim R.W."/>
            <person name="Choi I.Y."/>
            <person name="Choi B.S."/>
            <person name="Lim J.S."/>
            <person name="Lee Y.H."/>
            <person name="Choi D."/>
        </authorList>
    </citation>
    <scope>NUCLEOTIDE SEQUENCE [LARGE SCALE GENOMIC DNA]</scope>
    <source>
        <strain evidence="3">cv. CM334</strain>
    </source>
</reference>
<name>A0A1U8H010_CAPAN</name>
<protein>
    <submittedName>
        <fullName evidence="2">Uncharacterized protein</fullName>
    </submittedName>
</protein>
<dbReference type="AlphaFoldDB" id="A0A1U8H010"/>
<comment type="caution">
    <text evidence="2">The sequence shown here is derived from an EMBL/GenBank/DDBJ whole genome shotgun (WGS) entry which is preliminary data.</text>
</comment>
<dbReference type="EMBL" id="AYRZ02000006">
    <property type="protein sequence ID" value="PHT78081.1"/>
    <property type="molecule type" value="Genomic_DNA"/>
</dbReference>
<evidence type="ECO:0000256" key="1">
    <source>
        <dbReference type="SAM" id="MobiDB-lite"/>
    </source>
</evidence>
<dbReference type="KEGG" id="cann:107874437"/>
<dbReference type="Proteomes" id="UP000222542">
    <property type="component" value="Unassembled WGS sequence"/>
</dbReference>
<gene>
    <name evidence="2" type="ORF">T459_16133</name>
</gene>
<dbReference type="Gramene" id="PHT78081">
    <property type="protein sequence ID" value="PHT78081"/>
    <property type="gene ID" value="T459_16133"/>
</dbReference>
<feature type="compositionally biased region" description="Basic and acidic residues" evidence="1">
    <location>
        <begin position="23"/>
        <end position="33"/>
    </location>
</feature>
<evidence type="ECO:0000313" key="3">
    <source>
        <dbReference type="Proteomes" id="UP000222542"/>
    </source>
</evidence>
<proteinExistence type="predicted"/>
<dbReference type="InterPro" id="IPR045884">
    <property type="entry name" value="At5g59350-like"/>
</dbReference>
<keyword evidence="3" id="KW-1185">Reference proteome</keyword>
<sequence>MRLHNLRFLSTIKEETKEDVESDDGKSRSDRSRKASKSRSFTDLTLVLTPLSSQCVKCQYSDAYNCQGFSFNPLFESEIKSLKSSPPSKFKFLRDAEEKLIRRLLEESERRKFLSNGASDQDSLMKPLSNSTVFNEERDESFISFNNYQY</sequence>
<organism evidence="2 3">
    <name type="scientific">Capsicum annuum</name>
    <name type="common">Capsicum pepper</name>
    <dbReference type="NCBI Taxonomy" id="4072"/>
    <lineage>
        <taxon>Eukaryota</taxon>
        <taxon>Viridiplantae</taxon>
        <taxon>Streptophyta</taxon>
        <taxon>Embryophyta</taxon>
        <taxon>Tracheophyta</taxon>
        <taxon>Spermatophyta</taxon>
        <taxon>Magnoliopsida</taxon>
        <taxon>eudicotyledons</taxon>
        <taxon>Gunneridae</taxon>
        <taxon>Pentapetalae</taxon>
        <taxon>asterids</taxon>
        <taxon>lamiids</taxon>
        <taxon>Solanales</taxon>
        <taxon>Solanaceae</taxon>
        <taxon>Solanoideae</taxon>
        <taxon>Capsiceae</taxon>
        <taxon>Capsicum</taxon>
    </lineage>
</organism>
<dbReference type="OMA" id="LMFMEEA"/>
<evidence type="ECO:0000313" key="2">
    <source>
        <dbReference type="EMBL" id="PHT78081.1"/>
    </source>
</evidence>
<dbReference type="PANTHER" id="PTHR34054:SF13">
    <property type="match status" value="1"/>
</dbReference>
<accession>A0A1U8H010</accession>